<comment type="caution">
    <text evidence="11">Lacks conserved residue(s) required for the propagation of feature annotation.</text>
</comment>
<evidence type="ECO:0000313" key="14">
    <source>
        <dbReference type="Proteomes" id="UP000179136"/>
    </source>
</evidence>
<dbReference type="InterPro" id="IPR007197">
    <property type="entry name" value="rSAM"/>
</dbReference>
<evidence type="ECO:0000256" key="3">
    <source>
        <dbReference type="ARBA" id="ARBA00022490"/>
    </source>
</evidence>
<evidence type="ECO:0000256" key="11">
    <source>
        <dbReference type="HAMAP-Rule" id="MF_01849"/>
    </source>
</evidence>
<dbReference type="HAMAP" id="MF_01849">
    <property type="entry name" value="RNA_methyltr_RlmN"/>
    <property type="match status" value="1"/>
</dbReference>
<accession>A0A1F6FNW7</accession>
<dbReference type="InterPro" id="IPR027492">
    <property type="entry name" value="RNA_MTrfase_RlmN"/>
</dbReference>
<dbReference type="CDD" id="cd01335">
    <property type="entry name" value="Radical_SAM"/>
    <property type="match status" value="1"/>
</dbReference>
<evidence type="ECO:0000256" key="4">
    <source>
        <dbReference type="ARBA" id="ARBA00022552"/>
    </source>
</evidence>
<dbReference type="GO" id="GO:0051539">
    <property type="term" value="F:4 iron, 4 sulfur cluster binding"/>
    <property type="evidence" value="ECO:0007669"/>
    <property type="project" value="UniProtKB-UniRule"/>
</dbReference>
<dbReference type="EC" id="2.1.1.192" evidence="11"/>
<evidence type="ECO:0000256" key="6">
    <source>
        <dbReference type="ARBA" id="ARBA00022679"/>
    </source>
</evidence>
<dbReference type="InterPro" id="IPR040072">
    <property type="entry name" value="Methyltransferase_A"/>
</dbReference>
<evidence type="ECO:0000256" key="9">
    <source>
        <dbReference type="ARBA" id="ARBA00023004"/>
    </source>
</evidence>
<dbReference type="PANTHER" id="PTHR30544:SF5">
    <property type="entry name" value="RADICAL SAM CORE DOMAIN-CONTAINING PROTEIN"/>
    <property type="match status" value="1"/>
</dbReference>
<comment type="similarity">
    <text evidence="11">Belongs to the radical SAM superfamily. RlmN family.</text>
</comment>
<dbReference type="GO" id="GO:0046872">
    <property type="term" value="F:metal ion binding"/>
    <property type="evidence" value="ECO:0007669"/>
    <property type="project" value="UniProtKB-KW"/>
</dbReference>
<dbReference type="SFLD" id="SFLDF00275">
    <property type="entry name" value="adenosine_C2_methyltransferase"/>
    <property type="match status" value="1"/>
</dbReference>
<feature type="binding site" evidence="11">
    <location>
        <begin position="206"/>
        <end position="208"/>
    </location>
    <ligand>
        <name>S-adenosyl-L-methionine</name>
        <dbReference type="ChEBI" id="CHEBI:59789"/>
    </ligand>
</feature>
<name>A0A1F6FNW7_9BACT</name>
<dbReference type="PANTHER" id="PTHR30544">
    <property type="entry name" value="23S RRNA METHYLTRANSFERASE"/>
    <property type="match status" value="1"/>
</dbReference>
<evidence type="ECO:0000256" key="2">
    <source>
        <dbReference type="ARBA" id="ARBA00022485"/>
    </source>
</evidence>
<dbReference type="GO" id="GO:0070040">
    <property type="term" value="F:rRNA (adenine(2503)-C2-)-methyltransferase activity"/>
    <property type="evidence" value="ECO:0007669"/>
    <property type="project" value="UniProtKB-UniRule"/>
</dbReference>
<dbReference type="InterPro" id="IPR013785">
    <property type="entry name" value="Aldolase_TIM"/>
</dbReference>
<comment type="function">
    <text evidence="11">Specifically methylates position 2 of adenine 2503 in 23S rRNA and position 2 of adenine 37 in tRNAs.</text>
</comment>
<dbReference type="NCBIfam" id="TIGR00048">
    <property type="entry name" value="rRNA_mod_RlmN"/>
    <property type="match status" value="1"/>
</dbReference>
<feature type="binding site" evidence="11">
    <location>
        <position position="103"/>
    </location>
    <ligand>
        <name>[4Fe-4S] cluster</name>
        <dbReference type="ChEBI" id="CHEBI:49883"/>
        <note>4Fe-4S-S-AdoMet</note>
    </ligand>
</feature>
<dbReference type="GO" id="GO:0005737">
    <property type="term" value="C:cytoplasm"/>
    <property type="evidence" value="ECO:0007669"/>
    <property type="project" value="UniProtKB-SubCell"/>
</dbReference>
<reference evidence="13 14" key="1">
    <citation type="journal article" date="2016" name="Nat. Commun.">
        <title>Thousands of microbial genomes shed light on interconnected biogeochemical processes in an aquifer system.</title>
        <authorList>
            <person name="Anantharaman K."/>
            <person name="Brown C.T."/>
            <person name="Hug L.A."/>
            <person name="Sharon I."/>
            <person name="Castelle C.J."/>
            <person name="Probst A.J."/>
            <person name="Thomas B.C."/>
            <person name="Singh A."/>
            <person name="Wilkins M.J."/>
            <person name="Karaoz U."/>
            <person name="Brodie E.L."/>
            <person name="Williams K.H."/>
            <person name="Hubbard S.S."/>
            <person name="Banfield J.F."/>
        </authorList>
    </citation>
    <scope>NUCLEOTIDE SEQUENCE [LARGE SCALE GENOMIC DNA]</scope>
</reference>
<feature type="active site" description="S-methylcysteine intermediate" evidence="11">
    <location>
        <position position="323"/>
    </location>
</feature>
<gene>
    <name evidence="11" type="primary">rlmN</name>
    <name evidence="13" type="ORF">A3B87_02760</name>
</gene>
<keyword evidence="5 11" id="KW-0489">Methyltransferase</keyword>
<feature type="domain" description="Radical SAM core" evidence="12">
    <location>
        <begin position="85"/>
        <end position="320"/>
    </location>
</feature>
<dbReference type="EMBL" id="MFMW01000007">
    <property type="protein sequence ID" value="OGG87560.1"/>
    <property type="molecule type" value="Genomic_DNA"/>
</dbReference>
<evidence type="ECO:0000256" key="1">
    <source>
        <dbReference type="ARBA" id="ARBA00004496"/>
    </source>
</evidence>
<dbReference type="STRING" id="1798561.A3B87_02760"/>
<keyword evidence="3 11" id="KW-0963">Cytoplasm</keyword>
<keyword evidence="11" id="KW-0819">tRNA processing</keyword>
<feature type="binding site" evidence="11">
    <location>
        <position position="106"/>
    </location>
    <ligand>
        <name>[4Fe-4S] cluster</name>
        <dbReference type="ChEBI" id="CHEBI:49883"/>
        <note>4Fe-4S-S-AdoMet</note>
    </ligand>
</feature>
<dbReference type="Proteomes" id="UP000179136">
    <property type="component" value="Unassembled WGS sequence"/>
</dbReference>
<comment type="catalytic activity">
    <reaction evidence="11">
        <text>adenosine(2503) in 23S rRNA + 2 reduced [2Fe-2S]-[ferredoxin] + 2 S-adenosyl-L-methionine = 2-methyladenosine(2503) in 23S rRNA + 5'-deoxyadenosine + L-methionine + 2 oxidized [2Fe-2S]-[ferredoxin] + S-adenosyl-L-homocysteine</text>
        <dbReference type="Rhea" id="RHEA:42916"/>
        <dbReference type="Rhea" id="RHEA-COMP:10000"/>
        <dbReference type="Rhea" id="RHEA-COMP:10001"/>
        <dbReference type="Rhea" id="RHEA-COMP:10152"/>
        <dbReference type="Rhea" id="RHEA-COMP:10282"/>
        <dbReference type="ChEBI" id="CHEBI:17319"/>
        <dbReference type="ChEBI" id="CHEBI:33737"/>
        <dbReference type="ChEBI" id="CHEBI:33738"/>
        <dbReference type="ChEBI" id="CHEBI:57844"/>
        <dbReference type="ChEBI" id="CHEBI:57856"/>
        <dbReference type="ChEBI" id="CHEBI:59789"/>
        <dbReference type="ChEBI" id="CHEBI:74411"/>
        <dbReference type="ChEBI" id="CHEBI:74497"/>
        <dbReference type="EC" id="2.1.1.192"/>
    </reaction>
</comment>
<dbReference type="GO" id="GO:0030488">
    <property type="term" value="P:tRNA methylation"/>
    <property type="evidence" value="ECO:0007669"/>
    <property type="project" value="UniProtKB-UniRule"/>
</dbReference>
<dbReference type="GO" id="GO:0002935">
    <property type="term" value="F:tRNA (adenine(37)-C2)-methyltransferase activity"/>
    <property type="evidence" value="ECO:0007669"/>
    <property type="project" value="UniProtKB-UniRule"/>
</dbReference>
<evidence type="ECO:0000259" key="12">
    <source>
        <dbReference type="PROSITE" id="PS51918"/>
    </source>
</evidence>
<keyword evidence="10 11" id="KW-0411">Iron-sulfur</keyword>
<dbReference type="InterPro" id="IPR004383">
    <property type="entry name" value="rRNA_lsu_MTrfase_RlmN/Cfr"/>
</dbReference>
<dbReference type="PROSITE" id="PS51918">
    <property type="entry name" value="RADICAL_SAM"/>
    <property type="match status" value="1"/>
</dbReference>
<feature type="binding site" evidence="11">
    <location>
        <position position="183"/>
    </location>
    <ligand>
        <name>S-adenosyl-L-methionine</name>
        <dbReference type="ChEBI" id="CHEBI:59789"/>
    </ligand>
</feature>
<comment type="caution">
    <text evidence="13">The sequence shown here is derived from an EMBL/GenBank/DDBJ whole genome shotgun (WGS) entry which is preliminary data.</text>
</comment>
<organism evidence="13 14">
    <name type="scientific">Candidatus Kuenenbacteria bacterium RIFCSPHIGHO2_02_FULL_39_13</name>
    <dbReference type="NCBI Taxonomy" id="1798561"/>
    <lineage>
        <taxon>Bacteria</taxon>
        <taxon>Candidatus Kueneniibacteriota</taxon>
    </lineage>
</organism>
<feature type="active site" description="Proton acceptor" evidence="11">
    <location>
        <position position="78"/>
    </location>
</feature>
<proteinExistence type="inferred from homology"/>
<evidence type="ECO:0000256" key="10">
    <source>
        <dbReference type="ARBA" id="ARBA00023014"/>
    </source>
</evidence>
<keyword evidence="9 11" id="KW-0408">Iron</keyword>
<feature type="binding site" evidence="11">
    <location>
        <position position="282"/>
    </location>
    <ligand>
        <name>S-adenosyl-L-methionine</name>
        <dbReference type="ChEBI" id="CHEBI:59789"/>
    </ligand>
</feature>
<keyword evidence="4 11" id="KW-0698">rRNA processing</keyword>
<sequence>MRFEEVLKDEPAYRLKQAKQAVFKDLADTWQTVTTLPLAWREKLEKEASLKINCEIFEDKKQTAAKALIILEDGNKIETVLMQHTDGRQTVCVSSQVGCSLRCEFCATGKLGFKRNLSADEIVNQVVVWNRFLKNQGIDKRVTNVVFMGMGEPFLNYEQVISAIQIMHDTDGFNLGARKFSISTVGITEGIEKLAEEKLQINLAISLHAPTDELRQKLIPINKKYPLHKIFRAVDNYLVKTKRRVMFEYLMIKGVNDSLKEAQELAKLMRHSLYLVNLIVYNPTQNFQASAKTTVQRFKEYLESQGVAVTERHRFGREIEAACGQLALKAK</sequence>
<dbReference type="AlphaFoldDB" id="A0A1F6FNW7"/>
<dbReference type="Gene3D" id="3.20.20.70">
    <property type="entry name" value="Aldolase class I"/>
    <property type="match status" value="1"/>
</dbReference>
<feature type="binding site" evidence="11">
    <location>
        <position position="99"/>
    </location>
    <ligand>
        <name>[4Fe-4S] cluster</name>
        <dbReference type="ChEBI" id="CHEBI:49883"/>
        <note>4Fe-4S-S-AdoMet</note>
    </ligand>
</feature>
<keyword evidence="11" id="KW-1015">Disulfide bond</keyword>
<comment type="cofactor">
    <cofactor evidence="11">
        <name>[4Fe-4S] cluster</name>
        <dbReference type="ChEBI" id="CHEBI:49883"/>
    </cofactor>
    <text evidence="11">Binds 1 [4Fe-4S] cluster. The cluster is coordinated with 3 cysteines and an exchangeable S-adenosyl-L-methionine.</text>
</comment>
<comment type="miscellaneous">
    <text evidence="11">Reaction proceeds by a ping-pong mechanism involving intermediate methylation of a conserved cysteine residue.</text>
</comment>
<protein>
    <recommendedName>
        <fullName evidence="11">Probable dual-specificity RNA methyltransferase RlmN</fullName>
        <ecNumber evidence="11">2.1.1.192</ecNumber>
    </recommendedName>
    <alternativeName>
        <fullName evidence="11">23S rRNA (adenine(2503)-C(2))-methyltransferase</fullName>
    </alternativeName>
    <alternativeName>
        <fullName evidence="11">23S rRNA m2A2503 methyltransferase</fullName>
    </alternativeName>
    <alternativeName>
        <fullName evidence="11">Ribosomal RNA large subunit methyltransferase N</fullName>
    </alternativeName>
    <alternativeName>
        <fullName evidence="11">tRNA (adenine(37)-C(2))-methyltransferase</fullName>
    </alternativeName>
    <alternativeName>
        <fullName evidence="11">tRNA m2A37 methyltransferase</fullName>
    </alternativeName>
</protein>
<dbReference type="FunFam" id="3.20.20.70:FF:000014">
    <property type="entry name" value="Probable dual-specificity RNA methyltransferase RlmN"/>
    <property type="match status" value="1"/>
</dbReference>
<dbReference type="PIRSF" id="PIRSF006004">
    <property type="entry name" value="CHP00048"/>
    <property type="match status" value="1"/>
</dbReference>
<keyword evidence="6 11" id="KW-0808">Transferase</keyword>
<keyword evidence="8 11" id="KW-0479">Metal-binding</keyword>
<evidence type="ECO:0000256" key="7">
    <source>
        <dbReference type="ARBA" id="ARBA00022691"/>
    </source>
</evidence>
<dbReference type="GO" id="GO:0019843">
    <property type="term" value="F:rRNA binding"/>
    <property type="evidence" value="ECO:0007669"/>
    <property type="project" value="UniProtKB-UniRule"/>
</dbReference>
<dbReference type="SFLD" id="SFLDS00029">
    <property type="entry name" value="Radical_SAM"/>
    <property type="match status" value="1"/>
</dbReference>
<dbReference type="SFLD" id="SFLDG01062">
    <property type="entry name" value="methyltransferase_(Class_A)"/>
    <property type="match status" value="1"/>
</dbReference>
<evidence type="ECO:0000256" key="8">
    <source>
        <dbReference type="ARBA" id="ARBA00022723"/>
    </source>
</evidence>
<evidence type="ECO:0000313" key="13">
    <source>
        <dbReference type="EMBL" id="OGG87560.1"/>
    </source>
</evidence>
<comment type="subcellular location">
    <subcellularLocation>
        <location evidence="1 11">Cytoplasm</location>
    </subcellularLocation>
</comment>
<dbReference type="GO" id="GO:0070475">
    <property type="term" value="P:rRNA base methylation"/>
    <property type="evidence" value="ECO:0007669"/>
    <property type="project" value="UniProtKB-UniRule"/>
</dbReference>
<dbReference type="InterPro" id="IPR058240">
    <property type="entry name" value="rSAM_sf"/>
</dbReference>
<feature type="binding site" evidence="11">
    <location>
        <begin position="151"/>
        <end position="152"/>
    </location>
    <ligand>
        <name>S-adenosyl-L-methionine</name>
        <dbReference type="ChEBI" id="CHEBI:59789"/>
    </ligand>
</feature>
<keyword evidence="7 11" id="KW-0949">S-adenosyl-L-methionine</keyword>
<dbReference type="Pfam" id="PF04055">
    <property type="entry name" value="Radical_SAM"/>
    <property type="match status" value="1"/>
</dbReference>
<dbReference type="SUPFAM" id="SSF102114">
    <property type="entry name" value="Radical SAM enzymes"/>
    <property type="match status" value="1"/>
</dbReference>
<dbReference type="GO" id="GO:0000049">
    <property type="term" value="F:tRNA binding"/>
    <property type="evidence" value="ECO:0007669"/>
    <property type="project" value="UniProtKB-UniRule"/>
</dbReference>
<comment type="catalytic activity">
    <reaction evidence="11">
        <text>adenosine(37) in tRNA + 2 reduced [2Fe-2S]-[ferredoxin] + 2 S-adenosyl-L-methionine = 2-methyladenosine(37) in tRNA + 5'-deoxyadenosine + L-methionine + 2 oxidized [2Fe-2S]-[ferredoxin] + S-adenosyl-L-homocysteine</text>
        <dbReference type="Rhea" id="RHEA:43332"/>
        <dbReference type="Rhea" id="RHEA-COMP:10000"/>
        <dbReference type="Rhea" id="RHEA-COMP:10001"/>
        <dbReference type="Rhea" id="RHEA-COMP:10162"/>
        <dbReference type="Rhea" id="RHEA-COMP:10485"/>
        <dbReference type="ChEBI" id="CHEBI:17319"/>
        <dbReference type="ChEBI" id="CHEBI:33737"/>
        <dbReference type="ChEBI" id="CHEBI:33738"/>
        <dbReference type="ChEBI" id="CHEBI:57844"/>
        <dbReference type="ChEBI" id="CHEBI:57856"/>
        <dbReference type="ChEBI" id="CHEBI:59789"/>
        <dbReference type="ChEBI" id="CHEBI:74411"/>
        <dbReference type="ChEBI" id="CHEBI:74497"/>
        <dbReference type="EC" id="2.1.1.192"/>
    </reaction>
</comment>
<evidence type="ECO:0000256" key="5">
    <source>
        <dbReference type="ARBA" id="ARBA00022603"/>
    </source>
</evidence>
<keyword evidence="2 11" id="KW-0004">4Fe-4S</keyword>